<dbReference type="InterPro" id="IPR025420">
    <property type="entry name" value="DUF4143"/>
</dbReference>
<dbReference type="InterPro" id="IPR041682">
    <property type="entry name" value="AAA_14"/>
</dbReference>
<dbReference type="Pfam" id="PF13635">
    <property type="entry name" value="DUF4143"/>
    <property type="match status" value="1"/>
</dbReference>
<name>A0A1T5GMD0_9SPHI</name>
<dbReference type="PANTHER" id="PTHR42990:SF1">
    <property type="entry name" value="AAA+ ATPASE DOMAIN-CONTAINING PROTEIN"/>
    <property type="match status" value="1"/>
</dbReference>
<gene>
    <name evidence="2" type="ORF">SAMN05660841_04187</name>
</gene>
<dbReference type="AlphaFoldDB" id="A0A1T5GMD0"/>
<dbReference type="InterPro" id="IPR003593">
    <property type="entry name" value="AAA+_ATPase"/>
</dbReference>
<dbReference type="InterPro" id="IPR027417">
    <property type="entry name" value="P-loop_NTPase"/>
</dbReference>
<protein>
    <recommendedName>
        <fullName evidence="1">AAA+ ATPase domain-containing protein</fullName>
    </recommendedName>
</protein>
<reference evidence="3" key="1">
    <citation type="submission" date="2017-02" db="EMBL/GenBank/DDBJ databases">
        <authorList>
            <person name="Varghese N."/>
            <person name="Submissions S."/>
        </authorList>
    </citation>
    <scope>NUCLEOTIDE SEQUENCE [LARGE SCALE GENOMIC DNA]</scope>
    <source>
        <strain evidence="3">DSM 24091</strain>
    </source>
</reference>
<evidence type="ECO:0000259" key="1">
    <source>
        <dbReference type="SMART" id="SM00382"/>
    </source>
</evidence>
<dbReference type="RefSeq" id="WP_079645850.1">
    <property type="nucleotide sequence ID" value="NZ_FUZF01000028.1"/>
</dbReference>
<keyword evidence="3" id="KW-1185">Reference proteome</keyword>
<dbReference type="Gene3D" id="3.40.50.300">
    <property type="entry name" value="P-loop containing nucleotide triphosphate hydrolases"/>
    <property type="match status" value="1"/>
</dbReference>
<dbReference type="OrthoDB" id="9768467at2"/>
<dbReference type="EMBL" id="FUZF01000028">
    <property type="protein sequence ID" value="SKC09562.1"/>
    <property type="molecule type" value="Genomic_DNA"/>
</dbReference>
<dbReference type="SUPFAM" id="SSF52540">
    <property type="entry name" value="P-loop containing nucleoside triphosphate hydrolases"/>
    <property type="match status" value="1"/>
</dbReference>
<organism evidence="2 3">
    <name type="scientific">Sphingobacterium nematocida</name>
    <dbReference type="NCBI Taxonomy" id="1513896"/>
    <lineage>
        <taxon>Bacteria</taxon>
        <taxon>Pseudomonadati</taxon>
        <taxon>Bacteroidota</taxon>
        <taxon>Sphingobacteriia</taxon>
        <taxon>Sphingobacteriales</taxon>
        <taxon>Sphingobacteriaceae</taxon>
        <taxon>Sphingobacterium</taxon>
    </lineage>
</organism>
<feature type="domain" description="AAA+ ATPase" evidence="1">
    <location>
        <begin position="30"/>
        <end position="157"/>
    </location>
</feature>
<dbReference type="PANTHER" id="PTHR42990">
    <property type="entry name" value="ATPASE"/>
    <property type="match status" value="1"/>
</dbReference>
<evidence type="ECO:0000313" key="3">
    <source>
        <dbReference type="Proteomes" id="UP000190150"/>
    </source>
</evidence>
<accession>A0A1T5GMD0</accession>
<evidence type="ECO:0000313" key="2">
    <source>
        <dbReference type="EMBL" id="SKC09562.1"/>
    </source>
</evidence>
<dbReference type="Pfam" id="PF13173">
    <property type="entry name" value="AAA_14"/>
    <property type="match status" value="1"/>
</dbReference>
<dbReference type="SMART" id="SM00382">
    <property type="entry name" value="AAA"/>
    <property type="match status" value="1"/>
</dbReference>
<proteinExistence type="predicted"/>
<sequence length="389" mass="44689">MEDLFAYSNRLIAEVNTDFVRYAYQQVNWNNRLLGLIGPRGVGKTTLVLQHIKMNLPVQQTLYVTAEDFYFANNRLLDLADSFAKAGGQYLFVDEIHKYPDWSRELKLIYDYHKDLKVVFTGSSVLDIKKGTADLSRRAVVYSMQGLSFREYLRLFHQLTVPVYTLEQLLAHEVELPQLPRPLPVFADYLKVGYYPFAQEDDFDTRLQQVINQTLEVDIPTYAEMNVSTGRKLKQLLGIVAESVPFKPNMSKIAEMLNISRNNIADYLLYMEEAGMVAQLRGDTTGIRSLGKIDKVYLDNANLVYALAKNNQNIGNIRETFFINQLRVNHEVLSSTIADFRIEDMDFEIGGKNKGAKQLIDAKRGFVVKDDIERGFLNTIPLWYFGLLY</sequence>
<dbReference type="Proteomes" id="UP000190150">
    <property type="component" value="Unassembled WGS sequence"/>
</dbReference>
<dbReference type="STRING" id="1513896.SAMN05660841_04187"/>